<reference evidence="2" key="2">
    <citation type="submission" date="2015-08" db="EMBL/GenBank/DDBJ databases">
        <title>Draft Genome Sequence of a Heterotrophic Facultative Anaerobic Bacterium Ardenticatena maritima Strain 110S.</title>
        <authorList>
            <person name="Kawaichi S."/>
            <person name="Yoshida T."/>
            <person name="Sako Y."/>
            <person name="Nakamura R."/>
        </authorList>
    </citation>
    <scope>NUCLEOTIDE SEQUENCE [LARGE SCALE GENOMIC DNA]</scope>
    <source>
        <strain evidence="2">110S</strain>
    </source>
</reference>
<dbReference type="EMBL" id="BBZA01000240">
    <property type="protein sequence ID" value="GAP64266.1"/>
    <property type="molecule type" value="Genomic_DNA"/>
</dbReference>
<dbReference type="Proteomes" id="UP000037784">
    <property type="component" value="Unassembled WGS sequence"/>
</dbReference>
<protein>
    <submittedName>
        <fullName evidence="1">Uncharacterized protein</fullName>
    </submittedName>
</protein>
<evidence type="ECO:0000313" key="2">
    <source>
        <dbReference type="Proteomes" id="UP000037784"/>
    </source>
</evidence>
<sequence>MQDGGLTIGWAPLPTQDRAVAGAPPQVLVQAALSAAHTHEDVPEIVLGTPRLVGGDLLAVDAEGALRVLFSGRMFAVETADAMLVAPTALPATMAVSDQPAYLDDAARRAAWLSANAGFLTRDAYASALTEMGGAHPDGWLAWYAAPAEGTMWLATQAGAFPAPASEFLAWTQTTWLNEERAP</sequence>
<dbReference type="AlphaFoldDB" id="A0A0M8KBK8"/>
<comment type="caution">
    <text evidence="1">The sequence shown here is derived from an EMBL/GenBank/DDBJ whole genome shotgun (WGS) entry which is preliminary data.</text>
</comment>
<organism evidence="1 2">
    <name type="scientific">Ardenticatena maritima</name>
    <dbReference type="NCBI Taxonomy" id="872965"/>
    <lineage>
        <taxon>Bacteria</taxon>
        <taxon>Bacillati</taxon>
        <taxon>Chloroflexota</taxon>
        <taxon>Ardenticatenia</taxon>
        <taxon>Ardenticatenales</taxon>
        <taxon>Ardenticatenaceae</taxon>
        <taxon>Ardenticatena</taxon>
    </lineage>
</organism>
<reference evidence="1 2" key="1">
    <citation type="journal article" date="2015" name="Genome Announc.">
        <title>Draft Genome Sequence of a Heterotrophic Facultative Anaerobic Thermophilic Bacterium, Ardenticatena maritima Strain 110ST.</title>
        <authorList>
            <person name="Kawaichi S."/>
            <person name="Yoshida T."/>
            <person name="Sako Y."/>
            <person name="Nakamura R."/>
        </authorList>
    </citation>
    <scope>NUCLEOTIDE SEQUENCE [LARGE SCALE GENOMIC DNA]</scope>
    <source>
        <strain evidence="1 2">110S</strain>
    </source>
</reference>
<evidence type="ECO:0000313" key="1">
    <source>
        <dbReference type="EMBL" id="GAP64266.1"/>
    </source>
</evidence>
<proteinExistence type="predicted"/>
<name>A0A0M8KBK8_9CHLR</name>
<accession>A0A0M8KBK8</accession>
<gene>
    <name evidence="1" type="ORF">ARMA_2689</name>
</gene>
<dbReference type="InParanoid" id="A0A0M8KBK8"/>
<keyword evidence="2" id="KW-1185">Reference proteome</keyword>
<dbReference type="STRING" id="872965.SE16_02480"/>